<protein>
    <submittedName>
        <fullName evidence="2">Glycosyltransferase family A protein</fullName>
        <ecNumber evidence="2">2.4.-.-</ecNumber>
    </submittedName>
</protein>
<accession>A0ABU9N2M6</accession>
<feature type="domain" description="Glycosyltransferase 2-like" evidence="1">
    <location>
        <begin position="5"/>
        <end position="167"/>
    </location>
</feature>
<comment type="caution">
    <text evidence="2">The sequence shown here is derived from an EMBL/GenBank/DDBJ whole genome shotgun (WGS) entry which is preliminary data.</text>
</comment>
<dbReference type="InterPro" id="IPR029044">
    <property type="entry name" value="Nucleotide-diphossugar_trans"/>
</dbReference>
<dbReference type="Pfam" id="PF00535">
    <property type="entry name" value="Glycos_transf_2"/>
    <property type="match status" value="1"/>
</dbReference>
<dbReference type="EC" id="2.4.-.-" evidence="2"/>
<gene>
    <name evidence="2" type="ORF">WFZ85_05100</name>
</gene>
<dbReference type="GO" id="GO:0016757">
    <property type="term" value="F:glycosyltransferase activity"/>
    <property type="evidence" value="ECO:0007669"/>
    <property type="project" value="UniProtKB-KW"/>
</dbReference>
<keyword evidence="2" id="KW-0808">Transferase</keyword>
<proteinExistence type="predicted"/>
<evidence type="ECO:0000259" key="1">
    <source>
        <dbReference type="Pfam" id="PF00535"/>
    </source>
</evidence>
<dbReference type="RefSeq" id="WP_342695201.1">
    <property type="nucleotide sequence ID" value="NZ_JBCGDO010000004.1"/>
</dbReference>
<dbReference type="PANTHER" id="PTHR22916:SF3">
    <property type="entry name" value="UDP-GLCNAC:BETAGAL BETA-1,3-N-ACETYLGLUCOSAMINYLTRANSFERASE-LIKE PROTEIN 1"/>
    <property type="match status" value="1"/>
</dbReference>
<evidence type="ECO:0000313" key="2">
    <source>
        <dbReference type="EMBL" id="MEM0541980.1"/>
    </source>
</evidence>
<dbReference type="InterPro" id="IPR001173">
    <property type="entry name" value="Glyco_trans_2-like"/>
</dbReference>
<reference evidence="2 3" key="1">
    <citation type="submission" date="2024-03" db="EMBL/GenBank/DDBJ databases">
        <title>Two novel species of the genus Flavobacterium exhibiting potentially degradation of complex polysaccharides.</title>
        <authorList>
            <person name="Lian X."/>
        </authorList>
    </citation>
    <scope>NUCLEOTIDE SEQUENCE [LARGE SCALE GENOMIC DNA]</scope>
    <source>
        <strain evidence="3">j3</strain>
    </source>
</reference>
<name>A0ABU9N2M6_9FLAO</name>
<dbReference type="CDD" id="cd00761">
    <property type="entry name" value="Glyco_tranf_GTA_type"/>
    <property type="match status" value="1"/>
</dbReference>
<evidence type="ECO:0000313" key="3">
    <source>
        <dbReference type="Proteomes" id="UP001460072"/>
    </source>
</evidence>
<dbReference type="Gene3D" id="3.90.550.10">
    <property type="entry name" value="Spore Coat Polysaccharide Biosynthesis Protein SpsA, Chain A"/>
    <property type="match status" value="1"/>
</dbReference>
<keyword evidence="3" id="KW-1185">Reference proteome</keyword>
<dbReference type="PANTHER" id="PTHR22916">
    <property type="entry name" value="GLYCOSYLTRANSFERASE"/>
    <property type="match status" value="1"/>
</dbReference>
<organism evidence="2 3">
    <name type="scientific">Flavobacterium aureirubrum</name>
    <dbReference type="NCBI Taxonomy" id="3133147"/>
    <lineage>
        <taxon>Bacteria</taxon>
        <taxon>Pseudomonadati</taxon>
        <taxon>Bacteroidota</taxon>
        <taxon>Flavobacteriia</taxon>
        <taxon>Flavobacteriales</taxon>
        <taxon>Flavobacteriaceae</taxon>
        <taxon>Flavobacterium</taxon>
    </lineage>
</organism>
<dbReference type="SUPFAM" id="SSF53448">
    <property type="entry name" value="Nucleotide-diphospho-sugar transferases"/>
    <property type="match status" value="1"/>
</dbReference>
<keyword evidence="2" id="KW-0328">Glycosyltransferase</keyword>
<dbReference type="Proteomes" id="UP001460072">
    <property type="component" value="Unassembled WGS sequence"/>
</dbReference>
<sequence length="299" mass="34950">MFLVTIIIPCYNQGQFLQETLVSVYHQTYTDWECIIVNDGSPDSTEEIALDWCKKDSRFIYFKKENGGLSSARNAGLQLSKGDYIQFLDSDDLLAPDKLFFSVKLFDVDTTLDVVITDYNMLDIKNSQIKPPVYNISNVHFNFDTIVNQWDIDFTIPIHCALFKKSSMGNLQFNEILKAKEDWLFWIQFFKKSYNVTFINQQLVSYRLHEKSMTQSASYMVESQSLALVLIKEELSTAQYEAFLLKRLNFYKQKYLDNAFKYSNLKNSLTYRFALKVKSVFKNLGLLPIVKIILQKFRN</sequence>
<dbReference type="EMBL" id="JBCGDO010000004">
    <property type="protein sequence ID" value="MEM0541980.1"/>
    <property type="molecule type" value="Genomic_DNA"/>
</dbReference>